<keyword evidence="4" id="KW-1185">Reference proteome</keyword>
<dbReference type="InterPro" id="IPR000157">
    <property type="entry name" value="TIR_dom"/>
</dbReference>
<dbReference type="Pfam" id="PF13676">
    <property type="entry name" value="TIR_2"/>
    <property type="match status" value="1"/>
</dbReference>
<dbReference type="GO" id="GO:0007165">
    <property type="term" value="P:signal transduction"/>
    <property type="evidence" value="ECO:0007669"/>
    <property type="project" value="InterPro"/>
</dbReference>
<proteinExistence type="predicted"/>
<protein>
    <recommendedName>
        <fullName evidence="1">TIR domain-containing protein</fullName>
    </recommendedName>
</protein>
<accession>A0A9P1DDR9</accession>
<dbReference type="Proteomes" id="UP001152797">
    <property type="component" value="Unassembled WGS sequence"/>
</dbReference>
<dbReference type="EMBL" id="CAMXCT010004357">
    <property type="protein sequence ID" value="CAI4008694.1"/>
    <property type="molecule type" value="Genomic_DNA"/>
</dbReference>
<dbReference type="EMBL" id="CAMXCT020004357">
    <property type="protein sequence ID" value="CAL1162069.1"/>
    <property type="molecule type" value="Genomic_DNA"/>
</dbReference>
<dbReference type="InterPro" id="IPR035897">
    <property type="entry name" value="Toll_tir_struct_dom_sf"/>
</dbReference>
<evidence type="ECO:0000259" key="1">
    <source>
        <dbReference type="Pfam" id="PF13676"/>
    </source>
</evidence>
<reference evidence="3 4" key="2">
    <citation type="submission" date="2024-05" db="EMBL/GenBank/DDBJ databases">
        <authorList>
            <person name="Chen Y."/>
            <person name="Shah S."/>
            <person name="Dougan E. K."/>
            <person name="Thang M."/>
            <person name="Chan C."/>
        </authorList>
    </citation>
    <scope>NUCLEOTIDE SEQUENCE [LARGE SCALE GENOMIC DNA]</scope>
</reference>
<dbReference type="AlphaFoldDB" id="A0A9P1DDR9"/>
<name>A0A9P1DDR9_9DINO</name>
<evidence type="ECO:0000313" key="4">
    <source>
        <dbReference type="Proteomes" id="UP001152797"/>
    </source>
</evidence>
<comment type="caution">
    <text evidence="2">The sequence shown here is derived from an EMBL/GenBank/DDBJ whole genome shotgun (WGS) entry which is preliminary data.</text>
</comment>
<dbReference type="EMBL" id="CAMXCT030004357">
    <property type="protein sequence ID" value="CAL4796006.1"/>
    <property type="molecule type" value="Genomic_DNA"/>
</dbReference>
<evidence type="ECO:0000313" key="2">
    <source>
        <dbReference type="EMBL" id="CAI4008694.1"/>
    </source>
</evidence>
<organism evidence="2">
    <name type="scientific">Cladocopium goreaui</name>
    <dbReference type="NCBI Taxonomy" id="2562237"/>
    <lineage>
        <taxon>Eukaryota</taxon>
        <taxon>Sar</taxon>
        <taxon>Alveolata</taxon>
        <taxon>Dinophyceae</taxon>
        <taxon>Suessiales</taxon>
        <taxon>Symbiodiniaceae</taxon>
        <taxon>Cladocopium</taxon>
    </lineage>
</organism>
<sequence>MFSGRFDKDERIEYMQEVEDELSNKYKINTFMVKAAPGQSFAKQTLEGLQGMVVMVAFCSSQYGEKTGVGYETFEELKYAHENQIPIIPVRLCHVYPPQPQKEAKGKECPCCYTPRPERDDWGCGQNDLVLNKSLVYIDGMTAEGKYIPSKDLARKIHASLSKNDFIREVSTSFEGDACHMCTSCTIS</sequence>
<evidence type="ECO:0000313" key="3">
    <source>
        <dbReference type="EMBL" id="CAL4796006.1"/>
    </source>
</evidence>
<dbReference type="OrthoDB" id="438643at2759"/>
<gene>
    <name evidence="2" type="ORF">C1SCF055_LOCUS34109</name>
</gene>
<reference evidence="2" key="1">
    <citation type="submission" date="2022-10" db="EMBL/GenBank/DDBJ databases">
        <authorList>
            <person name="Chen Y."/>
            <person name="Dougan E. K."/>
            <person name="Chan C."/>
            <person name="Rhodes N."/>
            <person name="Thang M."/>
        </authorList>
    </citation>
    <scope>NUCLEOTIDE SEQUENCE</scope>
</reference>
<dbReference type="Gene3D" id="3.40.50.10140">
    <property type="entry name" value="Toll/interleukin-1 receptor homology (TIR) domain"/>
    <property type="match status" value="1"/>
</dbReference>
<feature type="domain" description="TIR" evidence="1">
    <location>
        <begin position="13"/>
        <end position="95"/>
    </location>
</feature>